<organism evidence="1 2">
    <name type="scientific">Enterococcus larvae</name>
    <dbReference type="NCBI Taxonomy" id="2794352"/>
    <lineage>
        <taxon>Bacteria</taxon>
        <taxon>Bacillati</taxon>
        <taxon>Bacillota</taxon>
        <taxon>Bacilli</taxon>
        <taxon>Lactobacillales</taxon>
        <taxon>Enterococcaceae</taxon>
        <taxon>Enterococcus</taxon>
    </lineage>
</organism>
<reference evidence="1 2" key="1">
    <citation type="submission" date="2020-12" db="EMBL/GenBank/DDBJ databases">
        <title>Vagococcus allomyrinae sp. nov. and Enterococcus lavae sp. nov., isolated from the larvae of Allomyrina dichotoma.</title>
        <authorList>
            <person name="Lee S.D."/>
        </authorList>
    </citation>
    <scope>NUCLEOTIDE SEQUENCE [LARGE SCALE GENOMIC DNA]</scope>
    <source>
        <strain evidence="1 2">BWM-S5</strain>
    </source>
</reference>
<evidence type="ECO:0000313" key="1">
    <source>
        <dbReference type="EMBL" id="MBP1046132.1"/>
    </source>
</evidence>
<evidence type="ECO:0000313" key="2">
    <source>
        <dbReference type="Proteomes" id="UP000673375"/>
    </source>
</evidence>
<sequence length="202" mass="23034">MKKMGLWKKLIIATVTICALFFGGVTLAQNLSEQSIMTATNDQEIEEAIARSQKEFERIDKMSVREYYVDYLDYDPRIVVDFEEKYKVDASQTKMKDVDRERNNYLMALTSFYENGNQPILAKNEEKEDGQVIIGESGEYAYSLETLSSDVAALSDAIDSETPIIEICVKYGVDPDGKVRDLSPEIIMEIDQKLFEISDHPE</sequence>
<gene>
    <name evidence="1" type="ORF">I6N96_07540</name>
</gene>
<dbReference type="EMBL" id="JAEDXU010000003">
    <property type="protein sequence ID" value="MBP1046132.1"/>
    <property type="molecule type" value="Genomic_DNA"/>
</dbReference>
<proteinExistence type="predicted"/>
<comment type="caution">
    <text evidence="1">The sequence shown here is derived from an EMBL/GenBank/DDBJ whole genome shotgun (WGS) entry which is preliminary data.</text>
</comment>
<dbReference type="Proteomes" id="UP000673375">
    <property type="component" value="Unassembled WGS sequence"/>
</dbReference>
<name>A0ABS4CJM6_9ENTE</name>
<keyword evidence="2" id="KW-1185">Reference proteome</keyword>
<dbReference type="RefSeq" id="WP_209556953.1">
    <property type="nucleotide sequence ID" value="NZ_JAEDXU010000003.1"/>
</dbReference>
<protein>
    <submittedName>
        <fullName evidence="1">Uncharacterized protein</fullName>
    </submittedName>
</protein>
<accession>A0ABS4CJM6</accession>